<proteinExistence type="predicted"/>
<feature type="non-terminal residue" evidence="1">
    <location>
        <position position="29"/>
    </location>
</feature>
<comment type="caution">
    <text evidence="1">The sequence shown here is derived from an EMBL/GenBank/DDBJ whole genome shotgun (WGS) entry which is preliminary data.</text>
</comment>
<dbReference type="EMBL" id="LXQA010054823">
    <property type="protein sequence ID" value="MCI04272.1"/>
    <property type="molecule type" value="Genomic_DNA"/>
</dbReference>
<dbReference type="AlphaFoldDB" id="A0A392NXT6"/>
<feature type="non-terminal residue" evidence="1">
    <location>
        <position position="1"/>
    </location>
</feature>
<dbReference type="InterPro" id="IPR011051">
    <property type="entry name" value="RmlC_Cupin_sf"/>
</dbReference>
<evidence type="ECO:0000313" key="2">
    <source>
        <dbReference type="Proteomes" id="UP000265520"/>
    </source>
</evidence>
<reference evidence="1 2" key="1">
    <citation type="journal article" date="2018" name="Front. Plant Sci.">
        <title>Red Clover (Trifolium pratense) and Zigzag Clover (T. medium) - A Picture of Genomic Similarities and Differences.</title>
        <authorList>
            <person name="Dluhosova J."/>
            <person name="Istvanek J."/>
            <person name="Nedelnik J."/>
            <person name="Repkova J."/>
        </authorList>
    </citation>
    <scope>NUCLEOTIDE SEQUENCE [LARGE SCALE GENOMIC DNA]</scope>
    <source>
        <strain evidence="2">cv. 10/8</strain>
        <tissue evidence="1">Leaf</tissue>
    </source>
</reference>
<dbReference type="SUPFAM" id="SSF51182">
    <property type="entry name" value="RmlC-like cupins"/>
    <property type="match status" value="1"/>
</dbReference>
<evidence type="ECO:0000313" key="1">
    <source>
        <dbReference type="EMBL" id="MCI04272.1"/>
    </source>
</evidence>
<keyword evidence="2" id="KW-1185">Reference proteome</keyword>
<accession>A0A392NXT6</accession>
<protein>
    <submittedName>
        <fullName evidence="1">Pirin-like protein</fullName>
    </submittedName>
</protein>
<name>A0A392NXT6_9FABA</name>
<dbReference type="Proteomes" id="UP000265520">
    <property type="component" value="Unassembled WGS sequence"/>
</dbReference>
<dbReference type="Gene3D" id="2.60.120.10">
    <property type="entry name" value="Jelly Rolls"/>
    <property type="match status" value="1"/>
</dbReference>
<dbReference type="InterPro" id="IPR014710">
    <property type="entry name" value="RmlC-like_jellyroll"/>
</dbReference>
<organism evidence="1 2">
    <name type="scientific">Trifolium medium</name>
    <dbReference type="NCBI Taxonomy" id="97028"/>
    <lineage>
        <taxon>Eukaryota</taxon>
        <taxon>Viridiplantae</taxon>
        <taxon>Streptophyta</taxon>
        <taxon>Embryophyta</taxon>
        <taxon>Tracheophyta</taxon>
        <taxon>Spermatophyta</taxon>
        <taxon>Magnoliopsida</taxon>
        <taxon>eudicotyledons</taxon>
        <taxon>Gunneridae</taxon>
        <taxon>Pentapetalae</taxon>
        <taxon>rosids</taxon>
        <taxon>fabids</taxon>
        <taxon>Fabales</taxon>
        <taxon>Fabaceae</taxon>
        <taxon>Papilionoideae</taxon>
        <taxon>50 kb inversion clade</taxon>
        <taxon>NPAAA clade</taxon>
        <taxon>Hologalegina</taxon>
        <taxon>IRL clade</taxon>
        <taxon>Trifolieae</taxon>
        <taxon>Trifolium</taxon>
    </lineage>
</organism>
<sequence>FELKYFDPFLILDEFSVAAPSGFPDHPHR</sequence>